<evidence type="ECO:0000259" key="7">
    <source>
        <dbReference type="PROSITE" id="PS50893"/>
    </source>
</evidence>
<evidence type="ECO:0000256" key="2">
    <source>
        <dbReference type="ARBA" id="ARBA00005417"/>
    </source>
</evidence>
<dbReference type="PROSITE" id="PS50893">
    <property type="entry name" value="ABC_TRANSPORTER_2"/>
    <property type="match status" value="2"/>
</dbReference>
<evidence type="ECO:0000256" key="6">
    <source>
        <dbReference type="SAM" id="MobiDB-lite"/>
    </source>
</evidence>
<dbReference type="NCBIfam" id="NF007739">
    <property type="entry name" value="PRK10419.1"/>
    <property type="match status" value="2"/>
</dbReference>
<evidence type="ECO:0000256" key="5">
    <source>
        <dbReference type="ARBA" id="ARBA00022840"/>
    </source>
</evidence>
<protein>
    <submittedName>
        <fullName evidence="8">ABC transporter ATP-binding protein</fullName>
    </submittedName>
</protein>
<keyword evidence="9" id="KW-1185">Reference proteome</keyword>
<dbReference type="InterPro" id="IPR017871">
    <property type="entry name" value="ABC_transporter-like_CS"/>
</dbReference>
<feature type="domain" description="ABC transporter" evidence="7">
    <location>
        <begin position="30"/>
        <end position="278"/>
    </location>
</feature>
<organism evidence="8 9">
    <name type="scientific">Arsenicitalea aurantiaca</name>
    <dbReference type="NCBI Taxonomy" id="1783274"/>
    <lineage>
        <taxon>Bacteria</taxon>
        <taxon>Pseudomonadati</taxon>
        <taxon>Pseudomonadota</taxon>
        <taxon>Alphaproteobacteria</taxon>
        <taxon>Hyphomicrobiales</taxon>
        <taxon>Devosiaceae</taxon>
        <taxon>Arsenicitalea</taxon>
    </lineage>
</organism>
<comment type="subcellular location">
    <subcellularLocation>
        <location evidence="1">Cell inner membrane</location>
        <topology evidence="1">Peripheral membrane protein</topology>
    </subcellularLocation>
</comment>
<dbReference type="Pfam" id="PF08352">
    <property type="entry name" value="oligo_HPY"/>
    <property type="match status" value="2"/>
</dbReference>
<evidence type="ECO:0000256" key="1">
    <source>
        <dbReference type="ARBA" id="ARBA00004417"/>
    </source>
</evidence>
<dbReference type="SUPFAM" id="SSF52540">
    <property type="entry name" value="P-loop containing nucleoside triphosphate hydrolases"/>
    <property type="match status" value="2"/>
</dbReference>
<dbReference type="InterPro" id="IPR013563">
    <property type="entry name" value="Oligopep_ABC_C"/>
</dbReference>
<dbReference type="NCBIfam" id="NF008453">
    <property type="entry name" value="PRK11308.1"/>
    <property type="match status" value="2"/>
</dbReference>
<dbReference type="GO" id="GO:0005886">
    <property type="term" value="C:plasma membrane"/>
    <property type="evidence" value="ECO:0007669"/>
    <property type="project" value="UniProtKB-SubCell"/>
</dbReference>
<dbReference type="GO" id="GO:0016887">
    <property type="term" value="F:ATP hydrolysis activity"/>
    <property type="evidence" value="ECO:0007669"/>
    <property type="project" value="InterPro"/>
</dbReference>
<dbReference type="InterPro" id="IPR027417">
    <property type="entry name" value="P-loop_NTPase"/>
</dbReference>
<dbReference type="Pfam" id="PF00005">
    <property type="entry name" value="ABC_tran"/>
    <property type="match status" value="2"/>
</dbReference>
<dbReference type="AlphaFoldDB" id="A0A433X7B4"/>
<dbReference type="PANTHER" id="PTHR43776">
    <property type="entry name" value="TRANSPORT ATP-BINDING PROTEIN"/>
    <property type="match status" value="1"/>
</dbReference>
<dbReference type="PROSITE" id="PS00211">
    <property type="entry name" value="ABC_TRANSPORTER_1"/>
    <property type="match status" value="2"/>
</dbReference>
<dbReference type="InterPro" id="IPR003439">
    <property type="entry name" value="ABC_transporter-like_ATP-bd"/>
</dbReference>
<evidence type="ECO:0000256" key="3">
    <source>
        <dbReference type="ARBA" id="ARBA00022448"/>
    </source>
</evidence>
<gene>
    <name evidence="8" type="ORF">EMQ25_11380</name>
</gene>
<keyword evidence="4" id="KW-0547">Nucleotide-binding</keyword>
<feature type="domain" description="ABC transporter" evidence="7">
    <location>
        <begin position="322"/>
        <end position="569"/>
    </location>
</feature>
<dbReference type="GO" id="GO:0055085">
    <property type="term" value="P:transmembrane transport"/>
    <property type="evidence" value="ECO:0007669"/>
    <property type="project" value="UniProtKB-ARBA"/>
</dbReference>
<keyword evidence="3" id="KW-0813">Transport</keyword>
<comment type="similarity">
    <text evidence="2">Belongs to the ABC transporter superfamily.</text>
</comment>
<dbReference type="EMBL" id="RZNJ01000004">
    <property type="protein sequence ID" value="RUT29940.1"/>
    <property type="molecule type" value="Genomic_DNA"/>
</dbReference>
<reference evidence="8 9" key="1">
    <citation type="journal article" date="2016" name="Int. J. Syst. Evol. Microbiol.">
        <title>Arsenicitalea aurantiaca gen. nov., sp. nov., a new member of the family Hyphomicrobiaceae, isolated from high-arsenic sediment.</title>
        <authorList>
            <person name="Mu Y."/>
            <person name="Zhou L."/>
            <person name="Zeng X.C."/>
            <person name="Liu L."/>
            <person name="Pan Y."/>
            <person name="Chen X."/>
            <person name="Wang J."/>
            <person name="Li S."/>
            <person name="Li W.J."/>
            <person name="Wang Y."/>
        </authorList>
    </citation>
    <scope>NUCLEOTIDE SEQUENCE [LARGE SCALE GENOMIC DNA]</scope>
    <source>
        <strain evidence="8 9">42-50</strain>
    </source>
</reference>
<dbReference type="InterPro" id="IPR050319">
    <property type="entry name" value="ABC_transp_ATP-bind"/>
</dbReference>
<dbReference type="OrthoDB" id="9802264at2"/>
<sequence length="587" mass="63735">MLTVLRGDPGAFRHGRLPSAAQGCSAVLSVEGLSIGFQSQDGVVPTVQNVSFNLSAGEVLGLVGESGSGKTLTSLGVIGLLPPNASVTAGRVVFEGVDLLSLNQAEMRKLRGRRISMIFQDPVASLDPVFTCGDQIIEAIQLHEKIGRGEAYRRAVALLEREHVKDPARVMRSYPHELSGGQCQRIMIAMAVASRPQLIIADEPTTALDVTVQRQVLDILERLNEEVGAAILLITHDLGVVYEIADRVIVMNGGRLLEEATRDEIFRRPQHDYTKALLDAMPALGKRRDRLPVIERGGATDAPRAMASAAPPAPREPGPPILEVRDLSKTFLIKSGMLAQTQRYQAVDNVSLSIARHTTLGLVGESGCGKTSLSRLIMRLTEPDSGQILFNGTDIAQLSERRLFPVRRNIAMVFQNPFGSLNPRLSVQEAISAPMQIHGGVADRPRRVADLLDAVGLPRNAGQKYPHEFSGGQRQRIAIARALALNPSLVICDEAVSALDVSVQAQVLNLLKDLQAEFALTYLFISHDLSVVEHISDTIAVMRAGRIVETGPADAIFAAPQEEYTRILLAAVPRIGIEREDRQERLQ</sequence>
<dbReference type="SMART" id="SM00382">
    <property type="entry name" value="AAA"/>
    <property type="match status" value="2"/>
</dbReference>
<dbReference type="FunFam" id="3.40.50.300:FF:000016">
    <property type="entry name" value="Oligopeptide ABC transporter ATP-binding component"/>
    <property type="match status" value="2"/>
</dbReference>
<dbReference type="Proteomes" id="UP000281547">
    <property type="component" value="Unassembled WGS sequence"/>
</dbReference>
<dbReference type="GO" id="GO:0015833">
    <property type="term" value="P:peptide transport"/>
    <property type="evidence" value="ECO:0007669"/>
    <property type="project" value="InterPro"/>
</dbReference>
<evidence type="ECO:0000313" key="8">
    <source>
        <dbReference type="EMBL" id="RUT29940.1"/>
    </source>
</evidence>
<evidence type="ECO:0000313" key="9">
    <source>
        <dbReference type="Proteomes" id="UP000281547"/>
    </source>
</evidence>
<evidence type="ECO:0000256" key="4">
    <source>
        <dbReference type="ARBA" id="ARBA00022741"/>
    </source>
</evidence>
<proteinExistence type="inferred from homology"/>
<feature type="compositionally biased region" description="Low complexity" evidence="6">
    <location>
        <begin position="299"/>
        <end position="310"/>
    </location>
</feature>
<keyword evidence="5 8" id="KW-0067">ATP-binding</keyword>
<feature type="region of interest" description="Disordered" evidence="6">
    <location>
        <begin position="297"/>
        <end position="320"/>
    </location>
</feature>
<name>A0A433X7B4_9HYPH</name>
<dbReference type="PANTHER" id="PTHR43776:SF7">
    <property type="entry name" value="D,D-DIPEPTIDE TRANSPORT ATP-BINDING PROTEIN DDPF-RELATED"/>
    <property type="match status" value="1"/>
</dbReference>
<comment type="caution">
    <text evidence="8">The sequence shown here is derived from an EMBL/GenBank/DDBJ whole genome shotgun (WGS) entry which is preliminary data.</text>
</comment>
<dbReference type="InterPro" id="IPR003593">
    <property type="entry name" value="AAA+_ATPase"/>
</dbReference>
<dbReference type="CDD" id="cd03257">
    <property type="entry name" value="ABC_NikE_OppD_transporters"/>
    <property type="match status" value="2"/>
</dbReference>
<accession>A0A433X7B4</accession>
<dbReference type="GO" id="GO:0005524">
    <property type="term" value="F:ATP binding"/>
    <property type="evidence" value="ECO:0007669"/>
    <property type="project" value="UniProtKB-KW"/>
</dbReference>
<feature type="compositionally biased region" description="Pro residues" evidence="6">
    <location>
        <begin position="311"/>
        <end position="320"/>
    </location>
</feature>
<dbReference type="Gene3D" id="3.40.50.300">
    <property type="entry name" value="P-loop containing nucleotide triphosphate hydrolases"/>
    <property type="match status" value="2"/>
</dbReference>